<accession>A0ABP9ZAC3</accession>
<keyword evidence="1" id="KW-1133">Transmembrane helix</keyword>
<keyword evidence="1" id="KW-0812">Transmembrane</keyword>
<keyword evidence="1" id="KW-0472">Membrane</keyword>
<evidence type="ECO:0000313" key="2">
    <source>
        <dbReference type="EMBL" id="GAA5816060.1"/>
    </source>
</evidence>
<reference evidence="2 3" key="1">
    <citation type="submission" date="2024-04" db="EMBL/GenBank/DDBJ databases">
        <title>genome sequences of Mucor flavus KT1a and Helicostylum pulchrum KT1b strains isolated from the surface of a dry-aged beef.</title>
        <authorList>
            <person name="Toyotome T."/>
            <person name="Hosono M."/>
            <person name="Torimaru M."/>
            <person name="Fukuda K."/>
            <person name="Mikami N."/>
        </authorList>
    </citation>
    <scope>NUCLEOTIDE SEQUENCE [LARGE SCALE GENOMIC DNA]</scope>
    <source>
        <strain evidence="2 3">KT1a</strain>
    </source>
</reference>
<protein>
    <submittedName>
        <fullName evidence="2">Uncharacterized protein</fullName>
    </submittedName>
</protein>
<keyword evidence="3" id="KW-1185">Reference proteome</keyword>
<organism evidence="2 3">
    <name type="scientific">Mucor flavus</name>
    <dbReference type="NCBI Taxonomy" id="439312"/>
    <lineage>
        <taxon>Eukaryota</taxon>
        <taxon>Fungi</taxon>
        <taxon>Fungi incertae sedis</taxon>
        <taxon>Mucoromycota</taxon>
        <taxon>Mucoromycotina</taxon>
        <taxon>Mucoromycetes</taxon>
        <taxon>Mucorales</taxon>
        <taxon>Mucorineae</taxon>
        <taxon>Mucoraceae</taxon>
        <taxon>Mucor</taxon>
    </lineage>
</organism>
<evidence type="ECO:0000313" key="3">
    <source>
        <dbReference type="Proteomes" id="UP001473302"/>
    </source>
</evidence>
<comment type="caution">
    <text evidence="2">The sequence shown here is derived from an EMBL/GenBank/DDBJ whole genome shotgun (WGS) entry which is preliminary data.</text>
</comment>
<feature type="transmembrane region" description="Helical" evidence="1">
    <location>
        <begin position="90"/>
        <end position="109"/>
    </location>
</feature>
<dbReference type="Proteomes" id="UP001473302">
    <property type="component" value="Unassembled WGS sequence"/>
</dbReference>
<name>A0ABP9ZAC3_9FUNG</name>
<evidence type="ECO:0000256" key="1">
    <source>
        <dbReference type="SAM" id="Phobius"/>
    </source>
</evidence>
<dbReference type="EMBL" id="BAABUK010000029">
    <property type="protein sequence ID" value="GAA5816060.1"/>
    <property type="molecule type" value="Genomic_DNA"/>
</dbReference>
<gene>
    <name evidence="2" type="ORF">MFLAVUS_009582</name>
</gene>
<sequence length="245" mass="27056">MISSFFLYLDAGLLKRKRRNTPNTLDIHNEYNQDTSIVTKKVPQVNVKDLVSSVVDSGNDNGNEEDEEEKAEEMFEKISNPNNQTKMKSIFFVIFGILALTCSVTAYSIQVKSDTAFCSFMPPKPGDNVGATENDGIPFCTDPSLGGQVFPAGFIKSAHFLKTDDYAQVTGTINRDAYKLPASDGGGQYDNKDIKDVTCNGYKYFVNLIEPDSNTFCIRCCEDQKDCNLGISSYGCSRIVPGDYS</sequence>
<proteinExistence type="predicted"/>